<dbReference type="STRING" id="632955.GCA_000829675_00470"/>
<evidence type="ECO:0000313" key="3">
    <source>
        <dbReference type="Proteomes" id="UP000014568"/>
    </source>
</evidence>
<comment type="caution">
    <text evidence="2">The sequence shown here is derived from an EMBL/GenBank/DDBJ whole genome shotgun (WGS) entry which is preliminary data.</text>
</comment>
<proteinExistence type="predicted"/>
<dbReference type="HOGENOM" id="CLU_1933418_0_0_6"/>
<keyword evidence="1" id="KW-1133">Transmembrane helix</keyword>
<feature type="transmembrane region" description="Helical" evidence="1">
    <location>
        <begin position="98"/>
        <end position="116"/>
    </location>
</feature>
<dbReference type="eggNOG" id="ENOG5033N5Q">
    <property type="taxonomic scope" value="Bacteria"/>
</dbReference>
<keyword evidence="1" id="KW-0472">Membrane</keyword>
<reference evidence="2 3" key="1">
    <citation type="submission" date="2013-06" db="EMBL/GenBank/DDBJ databases">
        <title>The Genome Sequence of Acinetobacter rudis CIP 110305.</title>
        <authorList>
            <consortium name="The Broad Institute Genome Sequencing Platform"/>
            <consortium name="The Broad Institute Genome Sequencing Center for Infectious Disease"/>
            <person name="Cerqueira G."/>
            <person name="Feldgarden M."/>
            <person name="Courvalin P."/>
            <person name="Perichon B."/>
            <person name="Grillot-Courvalin C."/>
            <person name="Clermont D."/>
            <person name="Rocha E."/>
            <person name="Yoon E.-J."/>
            <person name="Nemec A."/>
            <person name="Young S.K."/>
            <person name="Zeng Q."/>
            <person name="Gargeya S."/>
            <person name="Fitzgerald M."/>
            <person name="Abouelleil A."/>
            <person name="Alvarado L."/>
            <person name="Berlin A.M."/>
            <person name="Chapman S.B."/>
            <person name="Dewar J."/>
            <person name="Goldberg J."/>
            <person name="Griggs A."/>
            <person name="Gujja S."/>
            <person name="Hansen M."/>
            <person name="Howarth C."/>
            <person name="Imamovic A."/>
            <person name="Larimer J."/>
            <person name="McCowan C."/>
            <person name="Murphy C."/>
            <person name="Pearson M."/>
            <person name="Priest M."/>
            <person name="Roberts A."/>
            <person name="Saif S."/>
            <person name="Shea T."/>
            <person name="Sykes S."/>
            <person name="Wortman J."/>
            <person name="Nusbaum C."/>
            <person name="Birren B."/>
        </authorList>
    </citation>
    <scope>NUCLEOTIDE SEQUENCE [LARGE SCALE GENOMIC DNA]</scope>
    <source>
        <strain evidence="2 3">CIP 110305</strain>
    </source>
</reference>
<dbReference type="EMBL" id="ATGI01000038">
    <property type="protein sequence ID" value="EPF70146.1"/>
    <property type="molecule type" value="Genomic_DNA"/>
</dbReference>
<sequence length="127" mass="13529">MKNLNPKIALLIGLILLLVSGGLYWKTSTPSISAEDQASCESAVQNQYGEQAAALIDRCKTDVGFVAMTKAQNSGAGSAQELATAISQANQKDTGNHMLYMFFVGLTLMVGLVFTLRGIKGLTQKTE</sequence>
<keyword evidence="1" id="KW-0812">Transmembrane</keyword>
<dbReference type="PATRIC" id="fig|421052.3.peg.3094"/>
<protein>
    <submittedName>
        <fullName evidence="2">Uncharacterized protein</fullName>
    </submittedName>
</protein>
<name>S3NU07_9GAMM</name>
<dbReference type="Proteomes" id="UP000014568">
    <property type="component" value="Unassembled WGS sequence"/>
</dbReference>
<accession>S3NU07</accession>
<gene>
    <name evidence="2" type="ORF">F945_03163</name>
</gene>
<organism evidence="2 3">
    <name type="scientific">Acinetobacter rudis CIP 110305</name>
    <dbReference type="NCBI Taxonomy" id="421052"/>
    <lineage>
        <taxon>Bacteria</taxon>
        <taxon>Pseudomonadati</taxon>
        <taxon>Pseudomonadota</taxon>
        <taxon>Gammaproteobacteria</taxon>
        <taxon>Moraxellales</taxon>
        <taxon>Moraxellaceae</taxon>
        <taxon>Acinetobacter</taxon>
    </lineage>
</organism>
<evidence type="ECO:0000256" key="1">
    <source>
        <dbReference type="SAM" id="Phobius"/>
    </source>
</evidence>
<dbReference type="OrthoDB" id="8456996at2"/>
<dbReference type="AlphaFoldDB" id="S3NU07"/>
<dbReference type="RefSeq" id="WP_016657532.1">
    <property type="nucleotide sequence ID" value="NZ_KE340355.1"/>
</dbReference>
<keyword evidence="3" id="KW-1185">Reference proteome</keyword>
<evidence type="ECO:0000313" key="2">
    <source>
        <dbReference type="EMBL" id="EPF70146.1"/>
    </source>
</evidence>